<evidence type="ECO:0000256" key="1">
    <source>
        <dbReference type="SAM" id="MobiDB-lite"/>
    </source>
</evidence>
<dbReference type="Proteomes" id="UP000636960">
    <property type="component" value="Unassembled WGS sequence"/>
</dbReference>
<gene>
    <name evidence="2" type="ORF">Ari01nite_19500</name>
</gene>
<feature type="region of interest" description="Disordered" evidence="1">
    <location>
        <begin position="18"/>
        <end position="53"/>
    </location>
</feature>
<evidence type="ECO:0000313" key="2">
    <source>
        <dbReference type="EMBL" id="GIE94485.1"/>
    </source>
</evidence>
<organism evidence="2 3">
    <name type="scientific">Paractinoplanes rishiriensis</name>
    <dbReference type="NCBI Taxonomy" id="1050105"/>
    <lineage>
        <taxon>Bacteria</taxon>
        <taxon>Bacillati</taxon>
        <taxon>Actinomycetota</taxon>
        <taxon>Actinomycetes</taxon>
        <taxon>Micromonosporales</taxon>
        <taxon>Micromonosporaceae</taxon>
        <taxon>Paractinoplanes</taxon>
    </lineage>
</organism>
<feature type="compositionally biased region" description="Basic and acidic residues" evidence="1">
    <location>
        <begin position="73"/>
        <end position="88"/>
    </location>
</feature>
<comment type="caution">
    <text evidence="2">The sequence shown here is derived from an EMBL/GenBank/DDBJ whole genome shotgun (WGS) entry which is preliminary data.</text>
</comment>
<sequence>MPNQFAVRRGLRQQALVVTQLRPAPVEHEYPPGPPRRRHPVRDDHESSRPFRKRQLSALLTRRIKVAGGFVQHGERSRREIGPHERQHLPFPRRKRRGFQPGGIAAKTIEEGTRTKHVNGFVERGS</sequence>
<accession>A0A919JTF0</accession>
<reference evidence="2" key="1">
    <citation type="submission" date="2021-01" db="EMBL/GenBank/DDBJ databases">
        <title>Whole genome shotgun sequence of Actinoplanes rishiriensis NBRC 108556.</title>
        <authorList>
            <person name="Komaki H."/>
            <person name="Tamura T."/>
        </authorList>
    </citation>
    <scope>NUCLEOTIDE SEQUENCE</scope>
    <source>
        <strain evidence="2">NBRC 108556</strain>
    </source>
</reference>
<dbReference type="AlphaFoldDB" id="A0A919JTF0"/>
<dbReference type="EMBL" id="BOMV01000013">
    <property type="protein sequence ID" value="GIE94485.1"/>
    <property type="molecule type" value="Genomic_DNA"/>
</dbReference>
<keyword evidence="3" id="KW-1185">Reference proteome</keyword>
<evidence type="ECO:0000313" key="3">
    <source>
        <dbReference type="Proteomes" id="UP000636960"/>
    </source>
</evidence>
<protein>
    <submittedName>
        <fullName evidence="2">Uncharacterized protein</fullName>
    </submittedName>
</protein>
<proteinExistence type="predicted"/>
<feature type="region of interest" description="Disordered" evidence="1">
    <location>
        <begin position="72"/>
        <end position="106"/>
    </location>
</feature>
<name>A0A919JTF0_9ACTN</name>